<dbReference type="Gene3D" id="3.30.300.160">
    <property type="entry name" value="Type II secretion system, protein E, N-terminal domain"/>
    <property type="match status" value="1"/>
</dbReference>
<evidence type="ECO:0000259" key="5">
    <source>
        <dbReference type="Pfam" id="PF05157"/>
    </source>
</evidence>
<dbReference type="Proteomes" id="UP000177555">
    <property type="component" value="Unassembled WGS sequence"/>
</dbReference>
<dbReference type="AlphaFoldDB" id="A0A1F5JLF7"/>
<proteinExistence type="inferred from homology"/>
<keyword evidence="2" id="KW-0547">Nucleotide-binding</keyword>
<comment type="similarity">
    <text evidence="1">Belongs to the GSP E family.</text>
</comment>
<evidence type="ECO:0000256" key="2">
    <source>
        <dbReference type="ARBA" id="ARBA00022741"/>
    </source>
</evidence>
<dbReference type="GO" id="GO:0005886">
    <property type="term" value="C:plasma membrane"/>
    <property type="evidence" value="ECO:0007669"/>
    <property type="project" value="TreeGrafter"/>
</dbReference>
<reference evidence="6 7" key="1">
    <citation type="journal article" date="2016" name="Nat. Commun.">
        <title>Thousands of microbial genomes shed light on interconnected biogeochemical processes in an aquifer system.</title>
        <authorList>
            <person name="Anantharaman K."/>
            <person name="Brown C.T."/>
            <person name="Hug L.A."/>
            <person name="Sharon I."/>
            <person name="Castelle C.J."/>
            <person name="Probst A.J."/>
            <person name="Thomas B.C."/>
            <person name="Singh A."/>
            <person name="Wilkins M.J."/>
            <person name="Karaoz U."/>
            <person name="Brodie E.L."/>
            <person name="Williams K.H."/>
            <person name="Hubbard S.S."/>
            <person name="Banfield J.F."/>
        </authorList>
    </citation>
    <scope>NUCLEOTIDE SEQUENCE [LARGE SCALE GENOMIC DNA]</scope>
</reference>
<protein>
    <recommendedName>
        <fullName evidence="8">AAA+ ATPase domain-containing protein</fullName>
    </recommendedName>
</protein>
<dbReference type="InterPro" id="IPR027417">
    <property type="entry name" value="P-loop_NTPase"/>
</dbReference>
<dbReference type="Gene3D" id="3.40.50.300">
    <property type="entry name" value="P-loop containing nucleotide triphosphate hydrolases"/>
    <property type="match status" value="1"/>
</dbReference>
<feature type="domain" description="Type II secretion system protein GspE N-terminal" evidence="5">
    <location>
        <begin position="60"/>
        <end position="141"/>
    </location>
</feature>
<dbReference type="GO" id="GO:0005524">
    <property type="term" value="F:ATP binding"/>
    <property type="evidence" value="ECO:0007669"/>
    <property type="project" value="UniProtKB-KW"/>
</dbReference>
<evidence type="ECO:0000256" key="1">
    <source>
        <dbReference type="ARBA" id="ARBA00006611"/>
    </source>
</evidence>
<evidence type="ECO:0000259" key="4">
    <source>
        <dbReference type="Pfam" id="PF00437"/>
    </source>
</evidence>
<dbReference type="PANTHER" id="PTHR30258:SF1">
    <property type="entry name" value="PROTEIN TRANSPORT PROTEIN HOFB HOMOLOG"/>
    <property type="match status" value="1"/>
</dbReference>
<dbReference type="SUPFAM" id="SSF160246">
    <property type="entry name" value="EspE N-terminal domain-like"/>
    <property type="match status" value="1"/>
</dbReference>
<dbReference type="InterPro" id="IPR001482">
    <property type="entry name" value="T2SS/T4SS_dom"/>
</dbReference>
<organism evidence="6 7">
    <name type="scientific">Candidatus Daviesbacteria bacterium RIFCSPHIGHO2_01_FULL_40_11</name>
    <dbReference type="NCBI Taxonomy" id="1797762"/>
    <lineage>
        <taxon>Bacteria</taxon>
        <taxon>Candidatus Daviesiibacteriota</taxon>
    </lineage>
</organism>
<dbReference type="SUPFAM" id="SSF52540">
    <property type="entry name" value="P-loop containing nucleoside triphosphate hydrolases"/>
    <property type="match status" value="1"/>
</dbReference>
<name>A0A1F5JLF7_9BACT</name>
<comment type="caution">
    <text evidence="6">The sequence shown here is derived from an EMBL/GenBank/DDBJ whole genome shotgun (WGS) entry which is preliminary data.</text>
</comment>
<gene>
    <name evidence="6" type="ORF">A2867_05415</name>
</gene>
<dbReference type="InterPro" id="IPR037257">
    <property type="entry name" value="T2SS_E_N_sf"/>
</dbReference>
<evidence type="ECO:0000313" key="7">
    <source>
        <dbReference type="Proteomes" id="UP000177555"/>
    </source>
</evidence>
<dbReference type="Pfam" id="PF05157">
    <property type="entry name" value="MshEN"/>
    <property type="match status" value="1"/>
</dbReference>
<dbReference type="Gene3D" id="3.30.450.90">
    <property type="match status" value="1"/>
</dbReference>
<dbReference type="PANTHER" id="PTHR30258">
    <property type="entry name" value="TYPE II SECRETION SYSTEM PROTEIN GSPE-RELATED"/>
    <property type="match status" value="1"/>
</dbReference>
<accession>A0A1F5JLF7</accession>
<dbReference type="GO" id="GO:0016887">
    <property type="term" value="F:ATP hydrolysis activity"/>
    <property type="evidence" value="ECO:0007669"/>
    <property type="project" value="TreeGrafter"/>
</dbReference>
<dbReference type="Pfam" id="PF00437">
    <property type="entry name" value="T2SSE"/>
    <property type="match status" value="1"/>
</dbReference>
<evidence type="ECO:0000313" key="6">
    <source>
        <dbReference type="EMBL" id="OGE29290.1"/>
    </source>
</evidence>
<feature type="domain" description="Bacterial type II secretion system protein E" evidence="4">
    <location>
        <begin position="164"/>
        <end position="553"/>
    </location>
</feature>
<sequence>MVISDKDLYNLLLQNEILSAEELKKIHDQTEVEKIPFYDALIKSDLITDENLGRLIADNLKLPFVVLNKTPIPQNLLQTIPESVARSQQTIVFGKTDDNLKIATSKSRSQEFESLITKKTGRKVEVYFATPHDIKETLNLYKKEIQKTFDELLKQQVDQAGKSDSEAPISEMVDTLIEYAYENKASDIHIEPEEGKSLVRFRIDGILHDVLTLPINLHDQVITRIKVLSRLRTDEHLSAQDGKLQIKLKEEELDVRVSIVPIVEGEKAVLRLLTSRYRQFGLTDLGMDEQDMKKVKAGFTKPFGMVLSTGPTGSGKTTTIYAILKILNTREKNIATIEDPVEYDIGGINQIQVNPKTNLTFAEGLRSILRQDPDIIYVGEIRDGETSDIAINSAMTGHLVLSTLHTNDAATALPRLIDMGIEPFLVASTVNIIIGQRLVRKICEKCKASSIKTFDEMAKLFAADVVKKHFGDTKEIRVYGGTGCEVCHTTGYSGRIGIFEILELSEEIKKLITQKADSDMIAKKAIEEGMATMMEDGLDKIQLGITTIEEVMRVTKES</sequence>
<dbReference type="CDD" id="cd01129">
    <property type="entry name" value="PulE-GspE-like"/>
    <property type="match status" value="1"/>
</dbReference>
<dbReference type="EMBL" id="MFCP01000008">
    <property type="protein sequence ID" value="OGE29290.1"/>
    <property type="molecule type" value="Genomic_DNA"/>
</dbReference>
<evidence type="ECO:0000256" key="3">
    <source>
        <dbReference type="ARBA" id="ARBA00022840"/>
    </source>
</evidence>
<keyword evidence="3" id="KW-0067">ATP-binding</keyword>
<evidence type="ECO:0008006" key="8">
    <source>
        <dbReference type="Google" id="ProtNLM"/>
    </source>
</evidence>
<dbReference type="FunFam" id="3.40.50.300:FF:000398">
    <property type="entry name" value="Type IV pilus assembly ATPase PilB"/>
    <property type="match status" value="1"/>
</dbReference>
<dbReference type="InterPro" id="IPR007831">
    <property type="entry name" value="T2SS_GspE_N"/>
</dbReference>